<protein>
    <submittedName>
        <fullName evidence="1">Uncharacterized protein</fullName>
    </submittedName>
</protein>
<dbReference type="InParanoid" id="A0A0H2RQS3"/>
<gene>
    <name evidence="1" type="ORF">SCHPADRAFT_660780</name>
</gene>
<evidence type="ECO:0000313" key="2">
    <source>
        <dbReference type="Proteomes" id="UP000053477"/>
    </source>
</evidence>
<evidence type="ECO:0000313" key="1">
    <source>
        <dbReference type="EMBL" id="KLO07166.1"/>
    </source>
</evidence>
<dbReference type="Proteomes" id="UP000053477">
    <property type="component" value="Unassembled WGS sequence"/>
</dbReference>
<dbReference type="AlphaFoldDB" id="A0A0H2RQS3"/>
<keyword evidence="2" id="KW-1185">Reference proteome</keyword>
<accession>A0A0H2RQS3</accession>
<dbReference type="PROSITE" id="PS51257">
    <property type="entry name" value="PROKAR_LIPOPROTEIN"/>
    <property type="match status" value="1"/>
</dbReference>
<organism evidence="1 2">
    <name type="scientific">Schizopora paradoxa</name>
    <dbReference type="NCBI Taxonomy" id="27342"/>
    <lineage>
        <taxon>Eukaryota</taxon>
        <taxon>Fungi</taxon>
        <taxon>Dikarya</taxon>
        <taxon>Basidiomycota</taxon>
        <taxon>Agaricomycotina</taxon>
        <taxon>Agaricomycetes</taxon>
        <taxon>Hymenochaetales</taxon>
        <taxon>Schizoporaceae</taxon>
        <taxon>Schizopora</taxon>
    </lineage>
</organism>
<dbReference type="EMBL" id="KQ086156">
    <property type="protein sequence ID" value="KLO07166.1"/>
    <property type="molecule type" value="Genomic_DNA"/>
</dbReference>
<proteinExistence type="predicted"/>
<name>A0A0H2RQS3_9AGAM</name>
<reference evidence="1 2" key="1">
    <citation type="submission" date="2015-04" db="EMBL/GenBank/DDBJ databases">
        <title>Complete genome sequence of Schizopora paradoxa KUC8140, a cosmopolitan wood degrader in East Asia.</title>
        <authorList>
            <consortium name="DOE Joint Genome Institute"/>
            <person name="Min B."/>
            <person name="Park H."/>
            <person name="Jang Y."/>
            <person name="Kim J.-J."/>
            <person name="Kim K.H."/>
            <person name="Pangilinan J."/>
            <person name="Lipzen A."/>
            <person name="Riley R."/>
            <person name="Grigoriev I.V."/>
            <person name="Spatafora J.W."/>
            <person name="Choi I.-G."/>
        </authorList>
    </citation>
    <scope>NUCLEOTIDE SEQUENCE [LARGE SCALE GENOMIC DNA]</scope>
    <source>
        <strain evidence="1 2">KUC8140</strain>
    </source>
</reference>
<sequence length="94" mass="10852">MRYPVSLWLYSFGSCSPCKARLAYVLRDAMCAKALKLSLPFLFEGFAYHHIWIFLSLRCLRGAVYRSAFKTNDARHEPTRSFATYWGSISSKTD</sequence>